<evidence type="ECO:0000256" key="1">
    <source>
        <dbReference type="SAM" id="Phobius"/>
    </source>
</evidence>
<dbReference type="AlphaFoldDB" id="A0A7J6NXC4"/>
<keyword evidence="1" id="KW-0472">Membrane</keyword>
<organism evidence="2 3">
    <name type="scientific">Perkinsus olseni</name>
    <name type="common">Perkinsus atlanticus</name>
    <dbReference type="NCBI Taxonomy" id="32597"/>
    <lineage>
        <taxon>Eukaryota</taxon>
        <taxon>Sar</taxon>
        <taxon>Alveolata</taxon>
        <taxon>Perkinsozoa</taxon>
        <taxon>Perkinsea</taxon>
        <taxon>Perkinsida</taxon>
        <taxon>Perkinsidae</taxon>
        <taxon>Perkinsus</taxon>
    </lineage>
</organism>
<feature type="transmembrane region" description="Helical" evidence="1">
    <location>
        <begin position="57"/>
        <end position="74"/>
    </location>
</feature>
<keyword evidence="1" id="KW-0812">Transmembrane</keyword>
<protein>
    <submittedName>
        <fullName evidence="2">Uncharacterized protein</fullName>
    </submittedName>
</protein>
<keyword evidence="1" id="KW-1133">Transmembrane helix</keyword>
<reference evidence="2 3" key="1">
    <citation type="submission" date="2020-04" db="EMBL/GenBank/DDBJ databases">
        <title>Perkinsus olseni comparative genomics.</title>
        <authorList>
            <person name="Bogema D.R."/>
        </authorList>
    </citation>
    <scope>NUCLEOTIDE SEQUENCE [LARGE SCALE GENOMIC DNA]</scope>
    <source>
        <strain evidence="2 3">ATCC PRA-207</strain>
    </source>
</reference>
<gene>
    <name evidence="2" type="ORF">FOZ63_022566</name>
</gene>
<feature type="non-terminal residue" evidence="2">
    <location>
        <position position="1"/>
    </location>
</feature>
<accession>A0A7J6NXC4</accession>
<proteinExistence type="predicted"/>
<comment type="caution">
    <text evidence="2">The sequence shown here is derived from an EMBL/GenBank/DDBJ whole genome shotgun (WGS) entry which is preliminary data.</text>
</comment>
<dbReference type="Proteomes" id="UP000553632">
    <property type="component" value="Unassembled WGS sequence"/>
</dbReference>
<evidence type="ECO:0000313" key="2">
    <source>
        <dbReference type="EMBL" id="KAF4688187.1"/>
    </source>
</evidence>
<dbReference type="EMBL" id="JABANO010039988">
    <property type="protein sequence ID" value="KAF4688187.1"/>
    <property type="molecule type" value="Genomic_DNA"/>
</dbReference>
<keyword evidence="3" id="KW-1185">Reference proteome</keyword>
<name>A0A7J6NXC4_PEROL</name>
<sequence length="114" mass="13121">MVMEEGSKIQMTIFDALSKLEQFRNIVAWKVSWMTDIIVVLGILVLCLAVFLPQRIVFWLIVSAILIDGYTEYAKRQVHVKRMLAHLQTELQSELRLTAQARRAMSKMATDPNV</sequence>
<evidence type="ECO:0000313" key="3">
    <source>
        <dbReference type="Proteomes" id="UP000553632"/>
    </source>
</evidence>
<feature type="transmembrane region" description="Helical" evidence="1">
    <location>
        <begin position="27"/>
        <end position="51"/>
    </location>
</feature>